<reference evidence="4" key="1">
    <citation type="submission" date="2025-08" db="UniProtKB">
        <authorList>
            <consortium name="Ensembl"/>
        </authorList>
    </citation>
    <scope>IDENTIFICATION</scope>
</reference>
<dbReference type="Pfam" id="PF05456">
    <property type="entry name" value="eIF_4EBP"/>
    <property type="match status" value="1"/>
</dbReference>
<sequence length="87" mass="9789">MSMTTSRQQTECCPIPSRRVVLNDPSQLPLDYSTTPGGTLYSTTPGGEITFNYSWIRIRIVTKIALFHPCHVPKLSTKFRPDPSTTF</sequence>
<dbReference type="InterPro" id="IPR008606">
    <property type="entry name" value="EIF4EBP"/>
</dbReference>
<keyword evidence="2" id="KW-0810">Translation regulation</keyword>
<evidence type="ECO:0000256" key="2">
    <source>
        <dbReference type="ARBA" id="ARBA00022845"/>
    </source>
</evidence>
<dbReference type="Ensembl" id="ENSEBUT00000027161.1">
    <property type="protein sequence ID" value="ENSEBUP00000026585.1"/>
    <property type="gene ID" value="ENSEBUG00000016370.1"/>
</dbReference>
<reference evidence="4" key="2">
    <citation type="submission" date="2025-09" db="UniProtKB">
        <authorList>
            <consortium name="Ensembl"/>
        </authorList>
    </citation>
    <scope>IDENTIFICATION</scope>
</reference>
<proteinExistence type="inferred from homology"/>
<dbReference type="GO" id="GO:0045947">
    <property type="term" value="P:negative regulation of translational initiation"/>
    <property type="evidence" value="ECO:0007669"/>
    <property type="project" value="InterPro"/>
</dbReference>
<dbReference type="GO" id="GO:0005737">
    <property type="term" value="C:cytoplasm"/>
    <property type="evidence" value="ECO:0007669"/>
    <property type="project" value="TreeGrafter"/>
</dbReference>
<dbReference type="GeneTree" id="ENSGT00940000175326"/>
<dbReference type="GO" id="GO:0008190">
    <property type="term" value="F:eukaryotic initiation factor 4E binding"/>
    <property type="evidence" value="ECO:0007669"/>
    <property type="project" value="InterPro"/>
</dbReference>
<dbReference type="PANTHER" id="PTHR12669">
    <property type="entry name" value="EUKARYOTIC TRANSLATION INITIATION FACTOR 4E-BINDING PROTEIN"/>
    <property type="match status" value="1"/>
</dbReference>
<dbReference type="AlphaFoldDB" id="A0A8C4X1I1"/>
<evidence type="ECO:0000313" key="5">
    <source>
        <dbReference type="Proteomes" id="UP000694388"/>
    </source>
</evidence>
<keyword evidence="5" id="KW-1185">Reference proteome</keyword>
<comment type="similarity">
    <text evidence="1">Belongs to the eIF4E-binding protein family.</text>
</comment>
<organism evidence="4 5">
    <name type="scientific">Eptatretus burgeri</name>
    <name type="common">Inshore hagfish</name>
    <dbReference type="NCBI Taxonomy" id="7764"/>
    <lineage>
        <taxon>Eukaryota</taxon>
        <taxon>Metazoa</taxon>
        <taxon>Chordata</taxon>
        <taxon>Craniata</taxon>
        <taxon>Vertebrata</taxon>
        <taxon>Cyclostomata</taxon>
        <taxon>Myxini</taxon>
        <taxon>Myxiniformes</taxon>
        <taxon>Myxinidae</taxon>
        <taxon>Eptatretinae</taxon>
        <taxon>Eptatretus</taxon>
    </lineage>
</organism>
<evidence type="ECO:0000313" key="4">
    <source>
        <dbReference type="Ensembl" id="ENSEBUP00000026585.1"/>
    </source>
</evidence>
<dbReference type="Proteomes" id="UP000694388">
    <property type="component" value="Unplaced"/>
</dbReference>
<evidence type="ECO:0000256" key="1">
    <source>
        <dbReference type="ARBA" id="ARBA00005480"/>
    </source>
</evidence>
<accession>A0A8C4X1I1</accession>
<protein>
    <submittedName>
        <fullName evidence="4">Uncharacterized protein</fullName>
    </submittedName>
</protein>
<evidence type="ECO:0000256" key="3">
    <source>
        <dbReference type="ARBA" id="ARBA00023193"/>
    </source>
</evidence>
<keyword evidence="3" id="KW-0652">Protein synthesis inhibitor</keyword>
<name>A0A8C4X1I1_EPTBU</name>
<dbReference type="PANTHER" id="PTHR12669:SF12">
    <property type="entry name" value="EUKARYOTIC TRANSLATION INITIATION FACTOR 4E-BINDING PROTEIN"/>
    <property type="match status" value="1"/>
</dbReference>